<accession>A0A9P6VYV2</accession>
<gene>
    <name evidence="15" type="ORF">C6P45_002061</name>
</gene>
<dbReference type="SUPFAM" id="SSF56112">
    <property type="entry name" value="Protein kinase-like (PK-like)"/>
    <property type="match status" value="1"/>
</dbReference>
<dbReference type="Pfam" id="PF00069">
    <property type="entry name" value="Pkinase"/>
    <property type="match status" value="1"/>
</dbReference>
<keyword evidence="7" id="KW-0547">Nucleotide-binding</keyword>
<feature type="compositionally biased region" description="Polar residues" evidence="13">
    <location>
        <begin position="213"/>
        <end position="225"/>
    </location>
</feature>
<evidence type="ECO:0000313" key="15">
    <source>
        <dbReference type="EMBL" id="KAG0658865.1"/>
    </source>
</evidence>
<keyword evidence="8" id="KW-0418">Kinase</keyword>
<dbReference type="FunFam" id="1.10.510.10:FF:000320">
    <property type="entry name" value="Serine/threonine protein kinase"/>
    <property type="match status" value="1"/>
</dbReference>
<dbReference type="Gene3D" id="1.10.510.10">
    <property type="entry name" value="Transferase(Phosphotransferase) domain 1"/>
    <property type="match status" value="1"/>
</dbReference>
<dbReference type="PANTHER" id="PTHR24346">
    <property type="entry name" value="MAP/MICROTUBULE AFFINITY-REGULATING KINASE"/>
    <property type="match status" value="1"/>
</dbReference>
<keyword evidence="5" id="KW-0597">Phosphoprotein</keyword>
<dbReference type="InterPro" id="IPR000014">
    <property type="entry name" value="PAS"/>
</dbReference>
<keyword evidence="10" id="KW-0810">Translation regulation</keyword>
<evidence type="ECO:0000256" key="7">
    <source>
        <dbReference type="ARBA" id="ARBA00022741"/>
    </source>
</evidence>
<dbReference type="Proteomes" id="UP000750334">
    <property type="component" value="Unassembled WGS sequence"/>
</dbReference>
<comment type="catalytic activity">
    <reaction evidence="12">
        <text>L-seryl-[protein] + ATP = O-phospho-L-seryl-[protein] + ADP + H(+)</text>
        <dbReference type="Rhea" id="RHEA:17989"/>
        <dbReference type="Rhea" id="RHEA-COMP:9863"/>
        <dbReference type="Rhea" id="RHEA-COMP:11604"/>
        <dbReference type="ChEBI" id="CHEBI:15378"/>
        <dbReference type="ChEBI" id="CHEBI:29999"/>
        <dbReference type="ChEBI" id="CHEBI:30616"/>
        <dbReference type="ChEBI" id="CHEBI:83421"/>
        <dbReference type="ChEBI" id="CHEBI:456216"/>
        <dbReference type="EC" id="2.7.11.1"/>
    </reaction>
</comment>
<evidence type="ECO:0000256" key="5">
    <source>
        <dbReference type="ARBA" id="ARBA00022553"/>
    </source>
</evidence>
<reference evidence="15 16" key="1">
    <citation type="submission" date="2020-11" db="EMBL/GenBank/DDBJ databases">
        <title>Kefir isolates.</title>
        <authorList>
            <person name="Marcisauskas S."/>
            <person name="Kim Y."/>
            <person name="Blasche S."/>
        </authorList>
    </citation>
    <scope>NUCLEOTIDE SEQUENCE [LARGE SCALE GENOMIC DNA]</scope>
    <source>
        <strain evidence="15 16">OG2</strain>
    </source>
</reference>
<dbReference type="EMBL" id="PUHR01000203">
    <property type="protein sequence ID" value="KAG0658865.1"/>
    <property type="molecule type" value="Genomic_DNA"/>
</dbReference>
<evidence type="ECO:0000256" key="10">
    <source>
        <dbReference type="ARBA" id="ARBA00022845"/>
    </source>
</evidence>
<feature type="region of interest" description="Disordered" evidence="13">
    <location>
        <begin position="1000"/>
        <end position="1091"/>
    </location>
</feature>
<dbReference type="SUPFAM" id="SSF55785">
    <property type="entry name" value="PYP-like sensor domain (PAS domain)"/>
    <property type="match status" value="1"/>
</dbReference>
<dbReference type="GO" id="GO:0035556">
    <property type="term" value="P:intracellular signal transduction"/>
    <property type="evidence" value="ECO:0007669"/>
    <property type="project" value="TreeGrafter"/>
</dbReference>
<organism evidence="15 16">
    <name type="scientific">Maudiozyma exigua</name>
    <name type="common">Yeast</name>
    <name type="synonym">Kazachstania exigua</name>
    <dbReference type="NCBI Taxonomy" id="34358"/>
    <lineage>
        <taxon>Eukaryota</taxon>
        <taxon>Fungi</taxon>
        <taxon>Dikarya</taxon>
        <taxon>Ascomycota</taxon>
        <taxon>Saccharomycotina</taxon>
        <taxon>Saccharomycetes</taxon>
        <taxon>Saccharomycetales</taxon>
        <taxon>Saccharomycetaceae</taxon>
        <taxon>Maudiozyma</taxon>
    </lineage>
</organism>
<evidence type="ECO:0000256" key="2">
    <source>
        <dbReference type="ARBA" id="ARBA00012513"/>
    </source>
</evidence>
<comment type="catalytic activity">
    <reaction evidence="11">
        <text>L-threonyl-[protein] + ATP = O-phospho-L-threonyl-[protein] + ADP + H(+)</text>
        <dbReference type="Rhea" id="RHEA:46608"/>
        <dbReference type="Rhea" id="RHEA-COMP:11060"/>
        <dbReference type="Rhea" id="RHEA-COMP:11605"/>
        <dbReference type="ChEBI" id="CHEBI:15378"/>
        <dbReference type="ChEBI" id="CHEBI:30013"/>
        <dbReference type="ChEBI" id="CHEBI:30616"/>
        <dbReference type="ChEBI" id="CHEBI:61977"/>
        <dbReference type="ChEBI" id="CHEBI:456216"/>
        <dbReference type="EC" id="2.7.11.1"/>
    </reaction>
</comment>
<evidence type="ECO:0000259" key="14">
    <source>
        <dbReference type="PROSITE" id="PS50011"/>
    </source>
</evidence>
<dbReference type="GO" id="GO:0006417">
    <property type="term" value="P:regulation of translation"/>
    <property type="evidence" value="ECO:0007669"/>
    <property type="project" value="UniProtKB-KW"/>
</dbReference>
<keyword evidence="6" id="KW-0808">Transferase</keyword>
<evidence type="ECO:0000256" key="3">
    <source>
        <dbReference type="ARBA" id="ARBA00022490"/>
    </source>
</evidence>
<dbReference type="PANTHER" id="PTHR24346:SF51">
    <property type="entry name" value="PAS DOMAIN-CONTAINING SERINE_THREONINE-PROTEIN KINASE"/>
    <property type="match status" value="1"/>
</dbReference>
<feature type="compositionally biased region" description="Polar residues" evidence="13">
    <location>
        <begin position="407"/>
        <end position="422"/>
    </location>
</feature>
<dbReference type="OrthoDB" id="10252171at2759"/>
<dbReference type="SMART" id="SM00091">
    <property type="entry name" value="PAS"/>
    <property type="match status" value="1"/>
</dbReference>
<comment type="caution">
    <text evidence="15">The sequence shown here is derived from an EMBL/GenBank/DDBJ whole genome shotgun (WGS) entry which is preliminary data.</text>
</comment>
<proteinExistence type="predicted"/>
<feature type="compositionally biased region" description="Basic and acidic residues" evidence="13">
    <location>
        <begin position="386"/>
        <end position="406"/>
    </location>
</feature>
<dbReference type="PROSITE" id="PS50011">
    <property type="entry name" value="PROTEIN_KINASE_DOM"/>
    <property type="match status" value="1"/>
</dbReference>
<keyword evidence="9" id="KW-0067">ATP-binding</keyword>
<dbReference type="CDD" id="cd14004">
    <property type="entry name" value="STKc_PASK"/>
    <property type="match status" value="1"/>
</dbReference>
<evidence type="ECO:0000256" key="4">
    <source>
        <dbReference type="ARBA" id="ARBA00022527"/>
    </source>
</evidence>
<feature type="region of interest" description="Disordered" evidence="13">
    <location>
        <begin position="714"/>
        <end position="752"/>
    </location>
</feature>
<dbReference type="InterPro" id="IPR008271">
    <property type="entry name" value="Ser/Thr_kinase_AS"/>
</dbReference>
<keyword evidence="16" id="KW-1185">Reference proteome</keyword>
<dbReference type="CDD" id="cd00130">
    <property type="entry name" value="PAS"/>
    <property type="match status" value="1"/>
</dbReference>
<dbReference type="InterPro" id="IPR035965">
    <property type="entry name" value="PAS-like_dom_sf"/>
</dbReference>
<dbReference type="GO" id="GO:0005829">
    <property type="term" value="C:cytosol"/>
    <property type="evidence" value="ECO:0007669"/>
    <property type="project" value="TreeGrafter"/>
</dbReference>
<evidence type="ECO:0000256" key="11">
    <source>
        <dbReference type="ARBA" id="ARBA00047899"/>
    </source>
</evidence>
<keyword evidence="3" id="KW-0963">Cytoplasm</keyword>
<dbReference type="GO" id="GO:0045719">
    <property type="term" value="P:negative regulation of glycogen biosynthetic process"/>
    <property type="evidence" value="ECO:0007669"/>
    <property type="project" value="TreeGrafter"/>
</dbReference>
<feature type="compositionally biased region" description="Acidic residues" evidence="13">
    <location>
        <begin position="1150"/>
        <end position="1159"/>
    </location>
</feature>
<sequence length="1449" mass="163214">MPYIGASNSSHNSFRNLKEKHSIKKAAQSATNSTNVSEITLQEETQDTNVNTNIPGFSSNIKRSIVQEDDNNEGVSSAFSSLNITPILSENKSPTTQDNHVYNNTTTNNINRINRTKSIDSTASMLTDADLQELYNLPNESTHSYSYNPLSPNSLAVRLSILKRSLEIIISNPNMLEDGTLANDHFNSSRINDSTKESLVLPKHRHTTAFDPSKSSNEGNSQDGLDSNEESSVRPIRSMSLSVADNIPKYNPSQKWTSPTAALNAFVSNYQNISNSRKNTDPAIKTSYTMNNINRRSLGEDRNGKCISSYNNNNNNNNNNNDMTVNNNINIPLAHRANSLAFLPKIMSSYNLRNNVTSYNDSALRRGGTSRISFRQPFKDSSNNEEETRRKSNELSILKEKDHSTSNHDITNDNNIENSSDLSTNSQYISEQRDNLINLLDLLNETLEKNTSSGATDLHALSLFNIKKPVPERNPLDNNDNGFESDYEEDSENMLRLKRTLIDSLAQPFYERNITYEEGVETVRDELDDFEDQQQGVENLKNSNNDYRRILRTFASTKNSAPQAIFTCSQQYPWQFKAANDLACLIFGISQHVLKALTLLDLIHTDSRNFVLHKILSTEEQELAFTGEIIGIVQPGSESGSSPKHNLVWASIWAKRKNGLLVCVFEKVPCDYVDISLDLDNYEVNSILKKNNNNILEECLSYGGRSTPKFQLGAAADDRVDDDTEGDSSTDTSEPEHNLQTHARRPTQLISKDKNPIAKKEVTFPNELQYISTLSESLADMIEQVRSGDITAKDDDLLPMPVRVSNHVNIMRYFTINHLSSNIPCAVSATLLQNSIKLKVHSLPYIAGLFVIDSQSLQLVSFNRSVSKNMFGLHYADLVNKPMTTIIPEFNDMVDYITCNYPELDISLGSNRGLVLTEHFFRKVHADMNNDPEYFYSSIGIDGCHRDGSLIKVDIQLRVISSNISLVLVTHSRDVKLGDYQTNVNQLSMLKESDLTYISNNSSTTSLSRTSTPRGSNHSTRSPQLRESLLTENASRSFTASPVANDRKDNYSVSTSSTITSQESKESKQSKETKEETKDTDVTSDEINDPEMKRKLDLARMYTKDKTQFVKEGNFKVDQNLIISKIGTMVTISDAREGTGEGLEGNESLNTEEDIDDSQADIKEPPTTFLRVPSAHIGAHKHSKKFSDFFILQKMGEGAYGKVNLCLHKVKKYIVVIKMIFKERILVDTWVRDRTLGTIPSEIQIMATLNKKPQENILRLLDFFEDDDYYYIETPVHGETGCIDLFDLIEFKTNMTEIEAKLIFKQVVSGIRHLHKQGIVHRDIKDENVIVDSEGFVKIIDFGSATYVRSGPFDVFVGTIDYAAPEVLSGDPYEGKPQDIWAIGILLYTIIFKENPFYNIDEILEGDLKISQNDEISPECVNLIKKILNRNVQKRPVIEEIYEDPWLVI</sequence>
<dbReference type="InterPro" id="IPR011009">
    <property type="entry name" value="Kinase-like_dom_sf"/>
</dbReference>
<dbReference type="GO" id="GO:0004674">
    <property type="term" value="F:protein serine/threonine kinase activity"/>
    <property type="evidence" value="ECO:0007669"/>
    <property type="project" value="UniProtKB-KW"/>
</dbReference>
<feature type="domain" description="Protein kinase" evidence="14">
    <location>
        <begin position="1189"/>
        <end position="1447"/>
    </location>
</feature>
<dbReference type="PROSITE" id="PS00108">
    <property type="entry name" value="PROTEIN_KINASE_ST"/>
    <property type="match status" value="1"/>
</dbReference>
<evidence type="ECO:0000256" key="13">
    <source>
        <dbReference type="SAM" id="MobiDB-lite"/>
    </source>
</evidence>
<evidence type="ECO:0000313" key="16">
    <source>
        <dbReference type="Proteomes" id="UP000750334"/>
    </source>
</evidence>
<evidence type="ECO:0000256" key="12">
    <source>
        <dbReference type="ARBA" id="ARBA00048679"/>
    </source>
</evidence>
<feature type="compositionally biased region" description="Polar residues" evidence="13">
    <location>
        <begin position="1013"/>
        <end position="1042"/>
    </location>
</feature>
<evidence type="ECO:0000256" key="1">
    <source>
        <dbReference type="ARBA" id="ARBA00004496"/>
    </source>
</evidence>
<dbReference type="EC" id="2.7.11.1" evidence="2"/>
<dbReference type="InterPro" id="IPR000719">
    <property type="entry name" value="Prot_kinase_dom"/>
</dbReference>
<evidence type="ECO:0000256" key="6">
    <source>
        <dbReference type="ARBA" id="ARBA00022679"/>
    </source>
</evidence>
<protein>
    <recommendedName>
        <fullName evidence="2">non-specific serine/threonine protein kinase</fullName>
        <ecNumber evidence="2">2.7.11.1</ecNumber>
    </recommendedName>
</protein>
<dbReference type="GO" id="GO:0005524">
    <property type="term" value="F:ATP binding"/>
    <property type="evidence" value="ECO:0007669"/>
    <property type="project" value="UniProtKB-KW"/>
</dbReference>
<dbReference type="SMART" id="SM00220">
    <property type="entry name" value="S_TKc"/>
    <property type="match status" value="1"/>
</dbReference>
<feature type="region of interest" description="Disordered" evidence="13">
    <location>
        <begin position="1137"/>
        <end position="1163"/>
    </location>
</feature>
<evidence type="ECO:0000256" key="9">
    <source>
        <dbReference type="ARBA" id="ARBA00022840"/>
    </source>
</evidence>
<dbReference type="Gene3D" id="3.30.200.20">
    <property type="entry name" value="Phosphorylase Kinase, domain 1"/>
    <property type="match status" value="1"/>
</dbReference>
<feature type="compositionally biased region" description="Low complexity" evidence="13">
    <location>
        <begin position="1000"/>
        <end position="1012"/>
    </location>
</feature>
<name>A0A9P6VYV2_MAUEX</name>
<feature type="region of interest" description="Disordered" evidence="13">
    <location>
        <begin position="370"/>
        <end position="422"/>
    </location>
</feature>
<feature type="compositionally biased region" description="Basic and acidic residues" evidence="13">
    <location>
        <begin position="1063"/>
        <end position="1081"/>
    </location>
</feature>
<dbReference type="GO" id="GO:0060917">
    <property type="term" value="P:regulation of (1-&gt;6)-beta-D-glucan biosynthetic process"/>
    <property type="evidence" value="ECO:0007669"/>
    <property type="project" value="UniProtKB-ARBA"/>
</dbReference>
<dbReference type="GO" id="GO:0005634">
    <property type="term" value="C:nucleus"/>
    <property type="evidence" value="ECO:0007669"/>
    <property type="project" value="TreeGrafter"/>
</dbReference>
<keyword evidence="4" id="KW-0723">Serine/threonine-protein kinase</keyword>
<feature type="compositionally biased region" description="Acidic residues" evidence="13">
    <location>
        <begin position="719"/>
        <end position="728"/>
    </location>
</feature>
<dbReference type="FunFam" id="3.30.200.20:FF:000314">
    <property type="entry name" value="Serine/threonine protein kinase"/>
    <property type="match status" value="1"/>
</dbReference>
<comment type="subcellular location">
    <subcellularLocation>
        <location evidence="1">Cytoplasm</location>
    </subcellularLocation>
</comment>
<feature type="region of interest" description="Disordered" evidence="13">
    <location>
        <begin position="195"/>
        <end position="235"/>
    </location>
</feature>
<evidence type="ECO:0000256" key="8">
    <source>
        <dbReference type="ARBA" id="ARBA00022777"/>
    </source>
</evidence>